<sequence length="205" mass="22448">MTRADRLSDLMSRLKRPGVDRAADLAAALDVTERTIYRDMAALREAGVPVAGTRGTGYRITATISLPPLHLTPEELEALQVGLAAVAQSGDAELGAAAARLADKLDAALPEDGIAARPTDAAARALRHLPVLRQAIRSRQKLLLDDHRVRPLRLDFWGRLWTLLSWDETAGVFRETPVDRITALTVLPSLFVDEPGRRAKDYDRS</sequence>
<keyword evidence="2" id="KW-0804">Transcription</keyword>
<gene>
    <name evidence="4" type="ORF">ROA7023_02036</name>
</gene>
<dbReference type="AlphaFoldDB" id="A0A1Y5STZ6"/>
<dbReference type="PANTHER" id="PTHR34580:SF3">
    <property type="entry name" value="PROTEIN PAFB"/>
    <property type="match status" value="1"/>
</dbReference>
<dbReference type="PANTHER" id="PTHR34580">
    <property type="match status" value="1"/>
</dbReference>
<dbReference type="Pfam" id="PF08279">
    <property type="entry name" value="HTH_11"/>
    <property type="match status" value="1"/>
</dbReference>
<organism evidence="4 5">
    <name type="scientific">Roseisalinus antarcticus</name>
    <dbReference type="NCBI Taxonomy" id="254357"/>
    <lineage>
        <taxon>Bacteria</taxon>
        <taxon>Pseudomonadati</taxon>
        <taxon>Pseudomonadota</taxon>
        <taxon>Alphaproteobacteria</taxon>
        <taxon>Rhodobacterales</taxon>
        <taxon>Roseobacteraceae</taxon>
        <taxon>Roseisalinus</taxon>
    </lineage>
</organism>
<evidence type="ECO:0000259" key="3">
    <source>
        <dbReference type="PROSITE" id="PS51000"/>
    </source>
</evidence>
<evidence type="ECO:0000256" key="1">
    <source>
        <dbReference type="ARBA" id="ARBA00023015"/>
    </source>
</evidence>
<keyword evidence="1" id="KW-0805">Transcription regulation</keyword>
<feature type="domain" description="HTH deoR-type" evidence="3">
    <location>
        <begin position="3"/>
        <end position="58"/>
    </location>
</feature>
<dbReference type="InterPro" id="IPR036388">
    <property type="entry name" value="WH-like_DNA-bd_sf"/>
</dbReference>
<dbReference type="PROSITE" id="PS51000">
    <property type="entry name" value="HTH_DEOR_2"/>
    <property type="match status" value="1"/>
</dbReference>
<dbReference type="RefSeq" id="WP_085878878.1">
    <property type="nucleotide sequence ID" value="NZ_FWFZ01000008.1"/>
</dbReference>
<dbReference type="GO" id="GO:0003700">
    <property type="term" value="F:DNA-binding transcription factor activity"/>
    <property type="evidence" value="ECO:0007669"/>
    <property type="project" value="InterPro"/>
</dbReference>
<name>A0A1Y5STZ6_9RHOB</name>
<protein>
    <submittedName>
        <fullName evidence="4">Bifunctional biotin--[acetyl-CoA-carboxylase] synthetase/biotin operon repressor</fullName>
    </submittedName>
</protein>
<evidence type="ECO:0000313" key="5">
    <source>
        <dbReference type="Proteomes" id="UP000193900"/>
    </source>
</evidence>
<accession>A0A1Y5STZ6</accession>
<reference evidence="4 5" key="1">
    <citation type="submission" date="2017-03" db="EMBL/GenBank/DDBJ databases">
        <authorList>
            <person name="Afonso C.L."/>
            <person name="Miller P.J."/>
            <person name="Scott M.A."/>
            <person name="Spackman E."/>
            <person name="Goraichik I."/>
            <person name="Dimitrov K.M."/>
            <person name="Suarez D.L."/>
            <person name="Swayne D.E."/>
        </authorList>
    </citation>
    <scope>NUCLEOTIDE SEQUENCE [LARGE SCALE GENOMIC DNA]</scope>
    <source>
        <strain evidence="4 5">CECT 7023</strain>
    </source>
</reference>
<dbReference type="EMBL" id="FWFZ01000008">
    <property type="protein sequence ID" value="SLN47830.1"/>
    <property type="molecule type" value="Genomic_DNA"/>
</dbReference>
<dbReference type="Proteomes" id="UP000193900">
    <property type="component" value="Unassembled WGS sequence"/>
</dbReference>
<dbReference type="SUPFAM" id="SSF46785">
    <property type="entry name" value="Winged helix' DNA-binding domain"/>
    <property type="match status" value="1"/>
</dbReference>
<evidence type="ECO:0000313" key="4">
    <source>
        <dbReference type="EMBL" id="SLN47830.1"/>
    </source>
</evidence>
<dbReference type="InterPro" id="IPR036390">
    <property type="entry name" value="WH_DNA-bd_sf"/>
</dbReference>
<keyword evidence="5" id="KW-1185">Reference proteome</keyword>
<dbReference type="InterPro" id="IPR001034">
    <property type="entry name" value="DeoR_HTH"/>
</dbReference>
<dbReference type="InterPro" id="IPR051534">
    <property type="entry name" value="CBASS_pafABC_assoc_protein"/>
</dbReference>
<dbReference type="InterPro" id="IPR013196">
    <property type="entry name" value="HTH_11"/>
</dbReference>
<evidence type="ECO:0000256" key="2">
    <source>
        <dbReference type="ARBA" id="ARBA00023163"/>
    </source>
</evidence>
<dbReference type="Gene3D" id="1.10.10.10">
    <property type="entry name" value="Winged helix-like DNA-binding domain superfamily/Winged helix DNA-binding domain"/>
    <property type="match status" value="1"/>
</dbReference>
<proteinExistence type="predicted"/>
<dbReference type="OrthoDB" id="9807255at2"/>